<accession>A0ACB8GFP5</accession>
<sequence>MDTGSPRSRPHEQECERELVRLLVEHGATDLERLIILQDKGWNDTTTELHFCKQRHTSDTCSPKLNLIWFKRMKILFREIDSNVDVVSFTHGLVFLDLGCSPGVSLPVEEGGHEFLLESDYLTRFHLLSANLTYFELGPHCNDTVELHRLPMYMSVPVFDLVLLDGHQLRTQTTSVPWDRDRLLISQVIIGLKSVRQGGTLVVKLPLPHRHIAARIIFLLRILSNELVGWKPLCMHANRGQFYAVAKGVGEGKSGGNLQNYIEKLGLLWSALTFGGEDNVGRAMVPEDLDFIISMNDLRDHHLEWLLEYGKPFWKVQANAMERFYLKKDPSGQCALWCPAPVKEQLCM</sequence>
<name>A0ACB8GFP5_PSICU</name>
<gene>
    <name evidence="1" type="ORF">JR316_0013512</name>
</gene>
<protein>
    <submittedName>
        <fullName evidence="1">Uncharacterized protein</fullName>
    </submittedName>
</protein>
<dbReference type="EMBL" id="JAFIQS020000017">
    <property type="protein sequence ID" value="KAH9474197.1"/>
    <property type="molecule type" value="Genomic_DNA"/>
</dbReference>
<evidence type="ECO:0000313" key="1">
    <source>
        <dbReference type="EMBL" id="KAH9474197.1"/>
    </source>
</evidence>
<dbReference type="Proteomes" id="UP000664032">
    <property type="component" value="Unassembled WGS sequence"/>
</dbReference>
<keyword evidence="2" id="KW-1185">Reference proteome</keyword>
<organism evidence="1 2">
    <name type="scientific">Psilocybe cubensis</name>
    <name type="common">Psychedelic mushroom</name>
    <name type="synonym">Stropharia cubensis</name>
    <dbReference type="NCBI Taxonomy" id="181762"/>
    <lineage>
        <taxon>Eukaryota</taxon>
        <taxon>Fungi</taxon>
        <taxon>Dikarya</taxon>
        <taxon>Basidiomycota</taxon>
        <taxon>Agaricomycotina</taxon>
        <taxon>Agaricomycetes</taxon>
        <taxon>Agaricomycetidae</taxon>
        <taxon>Agaricales</taxon>
        <taxon>Agaricineae</taxon>
        <taxon>Strophariaceae</taxon>
        <taxon>Psilocybe</taxon>
    </lineage>
</organism>
<comment type="caution">
    <text evidence="1">The sequence shown here is derived from an EMBL/GenBank/DDBJ whole genome shotgun (WGS) entry which is preliminary data.</text>
</comment>
<proteinExistence type="predicted"/>
<reference evidence="1" key="1">
    <citation type="submission" date="2021-10" db="EMBL/GenBank/DDBJ databases">
        <title>Psilocybe cubensis genome.</title>
        <authorList>
            <person name="Mckernan K.J."/>
            <person name="Crawford S."/>
            <person name="Trippe A."/>
            <person name="Kane L.T."/>
            <person name="Mclaughlin S."/>
        </authorList>
    </citation>
    <scope>NUCLEOTIDE SEQUENCE</scope>
    <source>
        <strain evidence="1">MGC-MH-2018</strain>
    </source>
</reference>
<evidence type="ECO:0000313" key="2">
    <source>
        <dbReference type="Proteomes" id="UP000664032"/>
    </source>
</evidence>